<keyword evidence="9" id="KW-0573">Peptidoglycan synthesis</keyword>
<keyword evidence="4" id="KW-0997">Cell inner membrane</keyword>
<reference evidence="16 17" key="1">
    <citation type="submission" date="2017-09" db="EMBL/GenBank/DDBJ databases">
        <title>Depth-based differentiation of microbial function through sediment-hosted aquifers and enrichment of novel symbionts in the deep terrestrial subsurface.</title>
        <authorList>
            <person name="Probst A.J."/>
            <person name="Ladd B."/>
            <person name="Jarett J.K."/>
            <person name="Geller-Mcgrath D.E."/>
            <person name="Sieber C.M."/>
            <person name="Emerson J.B."/>
            <person name="Anantharaman K."/>
            <person name="Thomas B.C."/>
            <person name="Malmstrom R."/>
            <person name="Stieglmeier M."/>
            <person name="Klingl A."/>
            <person name="Woyke T."/>
            <person name="Ryan C.M."/>
            <person name="Banfield J.F."/>
        </authorList>
    </citation>
    <scope>NUCLEOTIDE SEQUENCE [LARGE SCALE GENOMIC DNA]</scope>
    <source>
        <strain evidence="16">CG23_combo_of_CG06-09_8_20_14_all_40_23</strain>
    </source>
</reference>
<evidence type="ECO:0000259" key="14">
    <source>
        <dbReference type="Pfam" id="PF00905"/>
    </source>
</evidence>
<feature type="transmembrane region" description="Helical" evidence="13">
    <location>
        <begin position="19"/>
        <end position="39"/>
    </location>
</feature>
<keyword evidence="5" id="KW-0645">Protease</keyword>
<comment type="caution">
    <text evidence="16">The sequence shown here is derived from an EMBL/GenBank/DDBJ whole genome shotgun (WGS) entry which is preliminary data.</text>
</comment>
<dbReference type="Gene3D" id="3.40.710.10">
    <property type="entry name" value="DD-peptidase/beta-lactamase superfamily"/>
    <property type="match status" value="1"/>
</dbReference>
<keyword evidence="11 13" id="KW-0472">Membrane</keyword>
<evidence type="ECO:0000256" key="9">
    <source>
        <dbReference type="ARBA" id="ARBA00022984"/>
    </source>
</evidence>
<dbReference type="SUPFAM" id="SSF56519">
    <property type="entry name" value="Penicillin binding protein dimerisation domain"/>
    <property type="match status" value="1"/>
</dbReference>
<dbReference type="GO" id="GO:0008658">
    <property type="term" value="F:penicillin binding"/>
    <property type="evidence" value="ECO:0007669"/>
    <property type="project" value="InterPro"/>
</dbReference>
<dbReference type="GO" id="GO:0006508">
    <property type="term" value="P:proteolysis"/>
    <property type="evidence" value="ECO:0007669"/>
    <property type="project" value="UniProtKB-KW"/>
</dbReference>
<protein>
    <submittedName>
        <fullName evidence="16">Penicillin-binding protein 2</fullName>
    </submittedName>
</protein>
<dbReference type="Pfam" id="PF00905">
    <property type="entry name" value="Transpeptidase"/>
    <property type="match status" value="1"/>
</dbReference>
<evidence type="ECO:0000259" key="15">
    <source>
        <dbReference type="Pfam" id="PF03717"/>
    </source>
</evidence>
<dbReference type="Gene3D" id="3.30.1390.30">
    <property type="entry name" value="Penicillin-binding protein 2a, domain 3"/>
    <property type="match status" value="1"/>
</dbReference>
<dbReference type="GO" id="GO:0071555">
    <property type="term" value="P:cell wall organization"/>
    <property type="evidence" value="ECO:0007669"/>
    <property type="project" value="UniProtKB-KW"/>
</dbReference>
<dbReference type="PANTHER" id="PTHR30627">
    <property type="entry name" value="PEPTIDOGLYCAN D,D-TRANSPEPTIDASE"/>
    <property type="match status" value="1"/>
</dbReference>
<dbReference type="InterPro" id="IPR036138">
    <property type="entry name" value="PBP_dimer_sf"/>
</dbReference>
<dbReference type="GO" id="GO:0005886">
    <property type="term" value="C:plasma membrane"/>
    <property type="evidence" value="ECO:0007669"/>
    <property type="project" value="UniProtKB-SubCell"/>
</dbReference>
<evidence type="ECO:0000256" key="1">
    <source>
        <dbReference type="ARBA" id="ARBA00004167"/>
    </source>
</evidence>
<evidence type="ECO:0000313" key="17">
    <source>
        <dbReference type="Proteomes" id="UP000231067"/>
    </source>
</evidence>
<evidence type="ECO:0000256" key="3">
    <source>
        <dbReference type="ARBA" id="ARBA00022475"/>
    </source>
</evidence>
<keyword evidence="7" id="KW-0378">Hydrolase</keyword>
<keyword evidence="8" id="KW-0133">Cell shape</keyword>
<dbReference type="PANTHER" id="PTHR30627:SF2">
    <property type="entry name" value="PEPTIDOGLYCAN D,D-TRANSPEPTIDASE MRDA"/>
    <property type="match status" value="1"/>
</dbReference>
<evidence type="ECO:0000256" key="13">
    <source>
        <dbReference type="SAM" id="Phobius"/>
    </source>
</evidence>
<keyword evidence="10 13" id="KW-1133">Transmembrane helix</keyword>
<dbReference type="GO" id="GO:0008360">
    <property type="term" value="P:regulation of cell shape"/>
    <property type="evidence" value="ECO:0007669"/>
    <property type="project" value="UniProtKB-KW"/>
</dbReference>
<dbReference type="InterPro" id="IPR050515">
    <property type="entry name" value="Beta-lactam/transpept"/>
</dbReference>
<dbReference type="SUPFAM" id="SSF56601">
    <property type="entry name" value="beta-lactamase/transpeptidase-like"/>
    <property type="match status" value="1"/>
</dbReference>
<sequence length="633" mass="69962">MVIQQQQSDVEIGFLKQRLMSITVMVLILFSILMLRITYLQIIKGGYFRNISENNRIRLIPIAASRGMIFDRNGEILAIDEPSFDISIIQLGLSKNNIEKSLSNLSKLVDINIEEAKTNIKKKHNRPFEPAVIVADVDRITLAKVAERAPDLPGVLIQVTPKRNYLHGELCAHLLGYLGEIDQKELNIRKNYKSGEWIGKSGIESVYDSYLKGVNGGKQIEVDVRGRQLQVLGKKEPVPGNNLFLSIDTKMQQIAYDALENNCGAVVVVNPQNGEVLTCVSKPSFDTNMFLHRMSAIEATSLFSDPRHPLLNRAIQAQYSPGSVFKIVVATAALENNIIRPEDTIECGGVYEIGKQKFSCFQKEKHGVVGLINAITLSCNVYFYQLGYKLGVSRINEFAKKFGLGKPTGIDLPSEKTGIIPTPAWKEKVFKTDWYTGDTINLSIGQGYALVTSLQMANLLSIVANGGRVYRPHLATKMVSSSGKVMNFNPDILDIVPISVQTKELLHKALEDVVSRGTGQKAMLWNMRVAGKTGTAQNSQGDDHAWFVCFAPVEDPRVAIAVIVENGGKGGAIAAPIARKILQYVRASSVKKEENINPQRIEQEIKPEVVQEVLQGTASVVPQVMENSTEKME</sequence>
<dbReference type="InterPro" id="IPR012338">
    <property type="entry name" value="Beta-lactam/transpept-like"/>
</dbReference>
<evidence type="ECO:0000256" key="4">
    <source>
        <dbReference type="ARBA" id="ARBA00022519"/>
    </source>
</evidence>
<evidence type="ECO:0000256" key="10">
    <source>
        <dbReference type="ARBA" id="ARBA00022989"/>
    </source>
</evidence>
<dbReference type="Pfam" id="PF03717">
    <property type="entry name" value="PBP_dimer"/>
    <property type="match status" value="1"/>
</dbReference>
<keyword evidence="12" id="KW-0961">Cell wall biogenesis/degradation</keyword>
<evidence type="ECO:0000256" key="8">
    <source>
        <dbReference type="ARBA" id="ARBA00022960"/>
    </source>
</evidence>
<organism evidence="16 17">
    <name type="scientific">Candidatus Desantisbacteria bacterium CG23_combo_of_CG06-09_8_20_14_all_40_23</name>
    <dbReference type="NCBI Taxonomy" id="1974550"/>
    <lineage>
        <taxon>Bacteria</taxon>
        <taxon>Candidatus Desantisiibacteriota</taxon>
    </lineage>
</organism>
<evidence type="ECO:0000256" key="7">
    <source>
        <dbReference type="ARBA" id="ARBA00022801"/>
    </source>
</evidence>
<feature type="domain" description="Penicillin-binding protein dimerisation" evidence="15">
    <location>
        <begin position="62"/>
        <end position="231"/>
    </location>
</feature>
<accession>A0A2H0AAL2</accession>
<dbReference type="Gene3D" id="3.90.1310.10">
    <property type="entry name" value="Penicillin-binding protein 2a (Domain 2)"/>
    <property type="match status" value="1"/>
</dbReference>
<dbReference type="GO" id="GO:0071972">
    <property type="term" value="F:peptidoglycan L,D-transpeptidase activity"/>
    <property type="evidence" value="ECO:0007669"/>
    <property type="project" value="TreeGrafter"/>
</dbReference>
<dbReference type="NCBIfam" id="TIGR03423">
    <property type="entry name" value="pbp2_mrdA"/>
    <property type="match status" value="1"/>
</dbReference>
<dbReference type="FunFam" id="3.40.710.10:FF:000024">
    <property type="entry name" value="Penicillin-binding protein 2"/>
    <property type="match status" value="1"/>
</dbReference>
<evidence type="ECO:0000256" key="11">
    <source>
        <dbReference type="ARBA" id="ARBA00023136"/>
    </source>
</evidence>
<dbReference type="GO" id="GO:0009002">
    <property type="term" value="F:serine-type D-Ala-D-Ala carboxypeptidase activity"/>
    <property type="evidence" value="ECO:0007669"/>
    <property type="project" value="InterPro"/>
</dbReference>
<name>A0A2H0AAL2_9BACT</name>
<keyword evidence="3" id="KW-1003">Cell membrane</keyword>
<comment type="subcellular location">
    <subcellularLocation>
        <location evidence="2">Cell membrane</location>
    </subcellularLocation>
    <subcellularLocation>
        <location evidence="1">Membrane</location>
        <topology evidence="1">Single-pass membrane protein</topology>
    </subcellularLocation>
</comment>
<dbReference type="InterPro" id="IPR017790">
    <property type="entry name" value="Penicillin-binding_protein_2"/>
</dbReference>
<evidence type="ECO:0000256" key="2">
    <source>
        <dbReference type="ARBA" id="ARBA00004236"/>
    </source>
</evidence>
<dbReference type="EMBL" id="PCSH01000055">
    <property type="protein sequence ID" value="PIP41558.1"/>
    <property type="molecule type" value="Genomic_DNA"/>
</dbReference>
<feature type="domain" description="Penicillin-binding protein transpeptidase" evidence="14">
    <location>
        <begin position="264"/>
        <end position="583"/>
    </location>
</feature>
<keyword evidence="6 13" id="KW-0812">Transmembrane</keyword>
<evidence type="ECO:0000256" key="12">
    <source>
        <dbReference type="ARBA" id="ARBA00023316"/>
    </source>
</evidence>
<dbReference type="InterPro" id="IPR001460">
    <property type="entry name" value="PCN-bd_Tpept"/>
</dbReference>
<dbReference type="GO" id="GO:0009252">
    <property type="term" value="P:peptidoglycan biosynthetic process"/>
    <property type="evidence" value="ECO:0007669"/>
    <property type="project" value="UniProtKB-KW"/>
</dbReference>
<evidence type="ECO:0000256" key="5">
    <source>
        <dbReference type="ARBA" id="ARBA00022670"/>
    </source>
</evidence>
<dbReference type="Proteomes" id="UP000231067">
    <property type="component" value="Unassembled WGS sequence"/>
</dbReference>
<dbReference type="InterPro" id="IPR005311">
    <property type="entry name" value="PBP_dimer"/>
</dbReference>
<evidence type="ECO:0000313" key="16">
    <source>
        <dbReference type="EMBL" id="PIP41558.1"/>
    </source>
</evidence>
<gene>
    <name evidence="16" type="primary">mrdA</name>
    <name evidence="16" type="ORF">COX18_03015</name>
</gene>
<proteinExistence type="predicted"/>
<evidence type="ECO:0000256" key="6">
    <source>
        <dbReference type="ARBA" id="ARBA00022692"/>
    </source>
</evidence>
<dbReference type="AlphaFoldDB" id="A0A2H0AAL2"/>